<dbReference type="AlphaFoldDB" id="A0AAE0AYD1"/>
<dbReference type="Proteomes" id="UP001281410">
    <property type="component" value="Unassembled WGS sequence"/>
</dbReference>
<evidence type="ECO:0000313" key="9">
    <source>
        <dbReference type="EMBL" id="KAK3226486.1"/>
    </source>
</evidence>
<evidence type="ECO:0000256" key="3">
    <source>
        <dbReference type="ARBA" id="ARBA00022737"/>
    </source>
</evidence>
<evidence type="ECO:0000259" key="8">
    <source>
        <dbReference type="Pfam" id="PF13962"/>
    </source>
</evidence>
<proteinExistence type="predicted"/>
<evidence type="ECO:0000256" key="6">
    <source>
        <dbReference type="ARBA" id="ARBA00023136"/>
    </source>
</evidence>
<evidence type="ECO:0000256" key="5">
    <source>
        <dbReference type="ARBA" id="ARBA00023043"/>
    </source>
</evidence>
<keyword evidence="5" id="KW-0040">ANK repeat</keyword>
<feature type="transmembrane region" description="Helical" evidence="7">
    <location>
        <begin position="175"/>
        <end position="199"/>
    </location>
</feature>
<dbReference type="EMBL" id="JANJYJ010000002">
    <property type="protein sequence ID" value="KAK3226486.1"/>
    <property type="molecule type" value="Genomic_DNA"/>
</dbReference>
<sequence>MKVFCGDTTTASQAEDGGLHQKLDWIEKMSDSLMIVASLIATVSFQVFVNPPGGVWRDTKSGSFGDNLDSDIINDKDGDLHPKLDWIEKMSDSLMIVASLIATVSFQGDIATASQAEDGDLHPKLDWIEKMSDSLMIVASLIATVSFQGDIATASQAEDGDLHPKLDWIEKMSDSLMIVASLIATVSFQVLLVIIWIAISSMTVSYVIAAGVL</sequence>
<keyword evidence="10" id="KW-1185">Reference proteome</keyword>
<keyword evidence="6 7" id="KW-0472">Membrane</keyword>
<keyword evidence="2 7" id="KW-0812">Transmembrane</keyword>
<gene>
    <name evidence="9" type="ORF">Dsin_006348</name>
</gene>
<dbReference type="GO" id="GO:0005886">
    <property type="term" value="C:plasma membrane"/>
    <property type="evidence" value="ECO:0007669"/>
    <property type="project" value="TreeGrafter"/>
</dbReference>
<evidence type="ECO:0000256" key="4">
    <source>
        <dbReference type="ARBA" id="ARBA00022989"/>
    </source>
</evidence>
<keyword evidence="3" id="KW-0677">Repeat</keyword>
<evidence type="ECO:0000256" key="2">
    <source>
        <dbReference type="ARBA" id="ARBA00022692"/>
    </source>
</evidence>
<dbReference type="Pfam" id="PF13962">
    <property type="entry name" value="PGG"/>
    <property type="match status" value="1"/>
</dbReference>
<protein>
    <recommendedName>
        <fullName evidence="8">PGG domain-containing protein</fullName>
    </recommendedName>
</protein>
<dbReference type="PANTHER" id="PTHR24186">
    <property type="entry name" value="PROTEIN PHOSPHATASE 1 REGULATORY SUBUNIT"/>
    <property type="match status" value="1"/>
</dbReference>
<reference evidence="9" key="1">
    <citation type="journal article" date="2023" name="Plant J.">
        <title>Genome sequences and population genomics provide insights into the demographic history, inbreeding, and mutation load of two 'living fossil' tree species of Dipteronia.</title>
        <authorList>
            <person name="Feng Y."/>
            <person name="Comes H.P."/>
            <person name="Chen J."/>
            <person name="Zhu S."/>
            <person name="Lu R."/>
            <person name="Zhang X."/>
            <person name="Li P."/>
            <person name="Qiu J."/>
            <person name="Olsen K.M."/>
            <person name="Qiu Y."/>
        </authorList>
    </citation>
    <scope>NUCLEOTIDE SEQUENCE</scope>
    <source>
        <strain evidence="9">NBL</strain>
    </source>
</reference>
<keyword evidence="4 7" id="KW-1133">Transmembrane helix</keyword>
<name>A0AAE0AYD1_9ROSI</name>
<dbReference type="InterPro" id="IPR026961">
    <property type="entry name" value="PGG_dom"/>
</dbReference>
<dbReference type="PANTHER" id="PTHR24186:SF37">
    <property type="entry name" value="PGG DOMAIN-CONTAINING PROTEIN"/>
    <property type="match status" value="1"/>
</dbReference>
<comment type="caution">
    <text evidence="9">The sequence shown here is derived from an EMBL/GenBank/DDBJ whole genome shotgun (WGS) entry which is preliminary data.</text>
</comment>
<evidence type="ECO:0000313" key="10">
    <source>
        <dbReference type="Proteomes" id="UP001281410"/>
    </source>
</evidence>
<accession>A0AAE0AYD1</accession>
<evidence type="ECO:0000256" key="1">
    <source>
        <dbReference type="ARBA" id="ARBA00004141"/>
    </source>
</evidence>
<feature type="domain" description="PGG" evidence="8">
    <location>
        <begin position="24"/>
        <end position="62"/>
    </location>
</feature>
<organism evidence="9 10">
    <name type="scientific">Dipteronia sinensis</name>
    <dbReference type="NCBI Taxonomy" id="43782"/>
    <lineage>
        <taxon>Eukaryota</taxon>
        <taxon>Viridiplantae</taxon>
        <taxon>Streptophyta</taxon>
        <taxon>Embryophyta</taxon>
        <taxon>Tracheophyta</taxon>
        <taxon>Spermatophyta</taxon>
        <taxon>Magnoliopsida</taxon>
        <taxon>eudicotyledons</taxon>
        <taxon>Gunneridae</taxon>
        <taxon>Pentapetalae</taxon>
        <taxon>rosids</taxon>
        <taxon>malvids</taxon>
        <taxon>Sapindales</taxon>
        <taxon>Sapindaceae</taxon>
        <taxon>Hippocastanoideae</taxon>
        <taxon>Acereae</taxon>
        <taxon>Dipteronia</taxon>
    </lineage>
</organism>
<evidence type="ECO:0000256" key="7">
    <source>
        <dbReference type="SAM" id="Phobius"/>
    </source>
</evidence>
<comment type="subcellular location">
    <subcellularLocation>
        <location evidence="1">Membrane</location>
        <topology evidence="1">Multi-pass membrane protein</topology>
    </subcellularLocation>
</comment>